<dbReference type="InterPro" id="IPR036890">
    <property type="entry name" value="HATPase_C_sf"/>
</dbReference>
<comment type="caution">
    <text evidence="1">The sequence shown here is derived from an EMBL/GenBank/DDBJ whole genome shotgun (WGS) entry which is preliminary data.</text>
</comment>
<name>X1RU87_9ZZZZ</name>
<dbReference type="Gene3D" id="3.30.565.10">
    <property type="entry name" value="Histidine kinase-like ATPase, C-terminal domain"/>
    <property type="match status" value="1"/>
</dbReference>
<dbReference type="EMBL" id="BARW01003916">
    <property type="protein sequence ID" value="GAI59044.1"/>
    <property type="molecule type" value="Genomic_DNA"/>
</dbReference>
<protein>
    <submittedName>
        <fullName evidence="1">Uncharacterized protein</fullName>
    </submittedName>
</protein>
<reference evidence="1" key="1">
    <citation type="journal article" date="2014" name="Front. Microbiol.">
        <title>High frequency of phylogenetically diverse reductive dehalogenase-homologous genes in deep subseafloor sedimentary metagenomes.</title>
        <authorList>
            <person name="Kawai M."/>
            <person name="Futagami T."/>
            <person name="Toyoda A."/>
            <person name="Takaki Y."/>
            <person name="Nishi S."/>
            <person name="Hori S."/>
            <person name="Arai W."/>
            <person name="Tsubouchi T."/>
            <person name="Morono Y."/>
            <person name="Uchiyama I."/>
            <person name="Ito T."/>
            <person name="Fujiyama A."/>
            <person name="Inagaki F."/>
            <person name="Takami H."/>
        </authorList>
    </citation>
    <scope>NUCLEOTIDE SEQUENCE</scope>
    <source>
        <strain evidence="1">Expedition CK06-06</strain>
    </source>
</reference>
<accession>X1RU87</accession>
<feature type="non-terminal residue" evidence="1">
    <location>
        <position position="1"/>
    </location>
</feature>
<gene>
    <name evidence="1" type="ORF">S12H4_09581</name>
</gene>
<proteinExistence type="predicted"/>
<dbReference type="AlphaFoldDB" id="X1RU87"/>
<evidence type="ECO:0000313" key="1">
    <source>
        <dbReference type="EMBL" id="GAI59044.1"/>
    </source>
</evidence>
<feature type="non-terminal residue" evidence="1">
    <location>
        <position position="310"/>
    </location>
</feature>
<organism evidence="1">
    <name type="scientific">marine sediment metagenome</name>
    <dbReference type="NCBI Taxonomy" id="412755"/>
    <lineage>
        <taxon>unclassified sequences</taxon>
        <taxon>metagenomes</taxon>
        <taxon>ecological metagenomes</taxon>
    </lineage>
</organism>
<sequence>EKGIGRFAILKLGRRIEVTTRAQGASDESIVNFDFSEYDDDFFSKKKKEEDIFLDQLRITMTARTPKVMVEKQIVLGKRKLDRKPYGTKIEITQLKGSWSDGKIKTVSSDLVRLMPLFREADSSQKADARSEIGGAQRKSDFSIYIYKDEREFPLTEEHQEELLRLLDERSVFRIRDGHYDQMKGEFRFLLDDQPRVLRLTDEKISGLTIFRRRFVKKGERIKGRDGRITSCGSFRFNFSIFDFSPQAPEKYKLDRADKKLIKPHRVYLYRDDIRVYPYGEQDDDWLKIDTDRGTVAAKEFLSNDQIVGW</sequence>